<reference evidence="3 4" key="1">
    <citation type="submission" date="2024-08" db="EMBL/GenBank/DDBJ databases">
        <authorList>
            <person name="Cucini C."/>
            <person name="Frati F."/>
        </authorList>
    </citation>
    <scope>NUCLEOTIDE SEQUENCE [LARGE SCALE GENOMIC DNA]</scope>
</reference>
<accession>A0ABP1R387</accession>
<keyword evidence="1" id="KW-1133">Transmembrane helix</keyword>
<keyword evidence="1" id="KW-0472">Membrane</keyword>
<dbReference type="PANTHER" id="PTHR22911">
    <property type="entry name" value="ACYL-MALONYL CONDENSING ENZYME-RELATED"/>
    <property type="match status" value="1"/>
</dbReference>
<feature type="transmembrane region" description="Helical" evidence="1">
    <location>
        <begin position="178"/>
        <end position="194"/>
    </location>
</feature>
<organism evidence="3 4">
    <name type="scientific">Orchesella dallaii</name>
    <dbReference type="NCBI Taxonomy" id="48710"/>
    <lineage>
        <taxon>Eukaryota</taxon>
        <taxon>Metazoa</taxon>
        <taxon>Ecdysozoa</taxon>
        <taxon>Arthropoda</taxon>
        <taxon>Hexapoda</taxon>
        <taxon>Collembola</taxon>
        <taxon>Entomobryomorpha</taxon>
        <taxon>Entomobryoidea</taxon>
        <taxon>Orchesellidae</taxon>
        <taxon>Orchesellinae</taxon>
        <taxon>Orchesella</taxon>
    </lineage>
</organism>
<feature type="transmembrane region" description="Helical" evidence="1">
    <location>
        <begin position="314"/>
        <end position="340"/>
    </location>
</feature>
<feature type="transmembrane region" description="Helical" evidence="1">
    <location>
        <begin position="47"/>
        <end position="68"/>
    </location>
</feature>
<feature type="transmembrane region" description="Helical" evidence="1">
    <location>
        <begin position="153"/>
        <end position="171"/>
    </location>
</feature>
<keyword evidence="1" id="KW-0812">Transmembrane</keyword>
<gene>
    <name evidence="3" type="ORF">ODALV1_LOCUS17680</name>
</gene>
<evidence type="ECO:0000256" key="1">
    <source>
        <dbReference type="SAM" id="Phobius"/>
    </source>
</evidence>
<dbReference type="InterPro" id="IPR037185">
    <property type="entry name" value="EmrE-like"/>
</dbReference>
<dbReference type="Proteomes" id="UP001642540">
    <property type="component" value="Unassembled WGS sequence"/>
</dbReference>
<evidence type="ECO:0000313" key="4">
    <source>
        <dbReference type="Proteomes" id="UP001642540"/>
    </source>
</evidence>
<name>A0ABP1R387_9HEXA</name>
<feature type="transmembrane region" description="Helical" evidence="1">
    <location>
        <begin position="80"/>
        <end position="101"/>
    </location>
</feature>
<evidence type="ECO:0000313" key="3">
    <source>
        <dbReference type="EMBL" id="CAL8117409.1"/>
    </source>
</evidence>
<feature type="transmembrane region" description="Helical" evidence="1">
    <location>
        <begin position="273"/>
        <end position="293"/>
    </location>
</feature>
<feature type="transmembrane region" description="Helical" evidence="1">
    <location>
        <begin position="214"/>
        <end position="234"/>
    </location>
</feature>
<comment type="caution">
    <text evidence="3">The sequence shown here is derived from an EMBL/GenBank/DDBJ whole genome shotgun (WGS) entry which is preliminary data.</text>
</comment>
<protein>
    <recommendedName>
        <fullName evidence="2">EamA domain-containing protein</fullName>
    </recommendedName>
</protein>
<feature type="transmembrane region" description="Helical" evidence="1">
    <location>
        <begin position="122"/>
        <end position="141"/>
    </location>
</feature>
<keyword evidence="4" id="KW-1185">Reference proteome</keyword>
<dbReference type="EMBL" id="CAXLJM020000054">
    <property type="protein sequence ID" value="CAL8117409.1"/>
    <property type="molecule type" value="Genomic_DNA"/>
</dbReference>
<sequence length="367" mass="40673">MEDPNSTEMTVFDEVAIEDSPEKLEADNPEPPEELTTSWIERFKTQYLGMVLGLLAGIFYSMSSAVAATALSDIDSVLLIFWRFIATVVVASLVVFGNLIYKGNQAFSFIQLAISSIDRKTGLLILLQSIFWTNSALLFYYGLKYLPYGDCVTITSTSPVGVALLSCVFIPKCQTGGYVPRISIVLTIAGAMVISKPPFLTGAEKFDLHLGMGILFSFGSMILISSATIIINYLPHVHFTHLLLCVHVYGSLQTFLITYFMGTFKFPQSPQSWAWVFFLAILSYAARTLTTLASRWEHPTVVSITRVTEVPWSYCWQVMLISSHFSISSGIGAALILFAVGLSTGSKFVAALDEENKWQKRLKILLR</sequence>
<evidence type="ECO:0000259" key="2">
    <source>
        <dbReference type="Pfam" id="PF00892"/>
    </source>
</evidence>
<feature type="domain" description="EamA" evidence="2">
    <location>
        <begin position="48"/>
        <end position="195"/>
    </location>
</feature>
<dbReference type="Pfam" id="PF00892">
    <property type="entry name" value="EamA"/>
    <property type="match status" value="1"/>
</dbReference>
<dbReference type="InterPro" id="IPR000620">
    <property type="entry name" value="EamA_dom"/>
</dbReference>
<feature type="transmembrane region" description="Helical" evidence="1">
    <location>
        <begin position="241"/>
        <end position="261"/>
    </location>
</feature>
<proteinExistence type="predicted"/>
<dbReference type="SUPFAM" id="SSF103481">
    <property type="entry name" value="Multidrug resistance efflux transporter EmrE"/>
    <property type="match status" value="2"/>
</dbReference>